<proteinExistence type="predicted"/>
<evidence type="ECO:0000313" key="2">
    <source>
        <dbReference type="Proteomes" id="UP000642070"/>
    </source>
</evidence>
<comment type="caution">
    <text evidence="1">The sequence shown here is derived from an EMBL/GenBank/DDBJ whole genome shotgun (WGS) entry which is preliminary data.</text>
</comment>
<gene>
    <name evidence="1" type="ORF">GCM10007977_062700</name>
</gene>
<keyword evidence="2" id="KW-1185">Reference proteome</keyword>
<sequence>MTNLARHLLSHDPRRGALQYRFPNGQEVSVIPDPAVPLRWELLSDSGTAESSLTSEQAEARLREIAARPMPEWDGRS</sequence>
<reference evidence="1" key="1">
    <citation type="journal article" date="2014" name="Int. J. Syst. Evol. Microbiol.">
        <title>Complete genome sequence of Corynebacterium casei LMG S-19264T (=DSM 44701T), isolated from a smear-ripened cheese.</title>
        <authorList>
            <consortium name="US DOE Joint Genome Institute (JGI-PGF)"/>
            <person name="Walter F."/>
            <person name="Albersmeier A."/>
            <person name="Kalinowski J."/>
            <person name="Ruckert C."/>
        </authorList>
    </citation>
    <scope>NUCLEOTIDE SEQUENCE</scope>
    <source>
        <strain evidence="1">JCM 19831</strain>
    </source>
</reference>
<protein>
    <submittedName>
        <fullName evidence="1">Uncharacterized protein</fullName>
    </submittedName>
</protein>
<dbReference type="RefSeq" id="WP_190253584.1">
    <property type="nucleotide sequence ID" value="NZ_BMPI01000035.1"/>
</dbReference>
<reference evidence="1" key="2">
    <citation type="submission" date="2020-09" db="EMBL/GenBank/DDBJ databases">
        <authorList>
            <person name="Sun Q."/>
            <person name="Ohkuma M."/>
        </authorList>
    </citation>
    <scope>NUCLEOTIDE SEQUENCE</scope>
    <source>
        <strain evidence="1">JCM 19831</strain>
    </source>
</reference>
<dbReference type="EMBL" id="BMPI01000035">
    <property type="protein sequence ID" value="GGM52599.1"/>
    <property type="molecule type" value="Genomic_DNA"/>
</dbReference>
<name>A0A917X1L1_9ACTN</name>
<organism evidence="1 2">
    <name type="scientific">Dactylosporangium sucinum</name>
    <dbReference type="NCBI Taxonomy" id="1424081"/>
    <lineage>
        <taxon>Bacteria</taxon>
        <taxon>Bacillati</taxon>
        <taxon>Actinomycetota</taxon>
        <taxon>Actinomycetes</taxon>
        <taxon>Micromonosporales</taxon>
        <taxon>Micromonosporaceae</taxon>
        <taxon>Dactylosporangium</taxon>
    </lineage>
</organism>
<accession>A0A917X1L1</accession>
<dbReference type="Proteomes" id="UP000642070">
    <property type="component" value="Unassembled WGS sequence"/>
</dbReference>
<evidence type="ECO:0000313" key="1">
    <source>
        <dbReference type="EMBL" id="GGM52599.1"/>
    </source>
</evidence>
<dbReference type="AlphaFoldDB" id="A0A917X1L1"/>